<dbReference type="SUPFAM" id="SSF55729">
    <property type="entry name" value="Acyl-CoA N-acyltransferases (Nat)"/>
    <property type="match status" value="1"/>
</dbReference>
<dbReference type="RefSeq" id="WP_041064926.1">
    <property type="nucleotide sequence ID" value="NZ_JXAL01000024.1"/>
</dbReference>
<dbReference type="Gene3D" id="3.40.630.30">
    <property type="match status" value="1"/>
</dbReference>
<sequence length="159" mass="17942">MTINVTLREMITDDLPTFYEQQSDATANYMAAFTPTDPADRNAFTTRWLKILRDDNISKKTIIYNGDVAGQVLSFEHFGEPHVSYWIAKEHWGKGVATSALSKFLADSKIRPLYARAVKDNIGSIRVLEKCGFTITGEDKGFSNARGTEVEEFILKLDR</sequence>
<reference evidence="2 3" key="1">
    <citation type="submission" date="2014-12" db="EMBL/GenBank/DDBJ databases">
        <title>Draft genome sequence of Cohnella kolymensis strain B-2846.</title>
        <authorList>
            <person name="Karlyshev A.V."/>
            <person name="Kudryashova E.B."/>
        </authorList>
    </citation>
    <scope>NUCLEOTIDE SEQUENCE [LARGE SCALE GENOMIC DNA]</scope>
    <source>
        <strain evidence="2 3">VKM B-2846</strain>
    </source>
</reference>
<accession>A0ABR5A1T3</accession>
<keyword evidence="3" id="KW-1185">Reference proteome</keyword>
<dbReference type="InterPro" id="IPR000182">
    <property type="entry name" value="GNAT_dom"/>
</dbReference>
<proteinExistence type="predicted"/>
<evidence type="ECO:0000313" key="2">
    <source>
        <dbReference type="EMBL" id="KIL35023.1"/>
    </source>
</evidence>
<dbReference type="PANTHER" id="PTHR43328:SF1">
    <property type="entry name" value="N-ACETYLTRANSFERASE DOMAIN-CONTAINING PROTEIN"/>
    <property type="match status" value="1"/>
</dbReference>
<gene>
    <name evidence="2" type="ORF">SD71_15230</name>
</gene>
<evidence type="ECO:0000313" key="3">
    <source>
        <dbReference type="Proteomes" id="UP000054526"/>
    </source>
</evidence>
<dbReference type="Pfam" id="PF13302">
    <property type="entry name" value="Acetyltransf_3"/>
    <property type="match status" value="1"/>
</dbReference>
<feature type="domain" description="N-acetyltransferase" evidence="1">
    <location>
        <begin position="5"/>
        <end position="159"/>
    </location>
</feature>
<protein>
    <submittedName>
        <fullName evidence="2">Acetyltransferase</fullName>
    </submittedName>
</protein>
<dbReference type="EMBL" id="JXAL01000024">
    <property type="protein sequence ID" value="KIL35023.1"/>
    <property type="molecule type" value="Genomic_DNA"/>
</dbReference>
<comment type="caution">
    <text evidence="2">The sequence shown here is derived from an EMBL/GenBank/DDBJ whole genome shotgun (WGS) entry which is preliminary data.</text>
</comment>
<dbReference type="PANTHER" id="PTHR43328">
    <property type="entry name" value="ACETYLTRANSFERASE-RELATED"/>
    <property type="match status" value="1"/>
</dbReference>
<organism evidence="2 3">
    <name type="scientific">Cohnella kolymensis</name>
    <dbReference type="NCBI Taxonomy" id="1590652"/>
    <lineage>
        <taxon>Bacteria</taxon>
        <taxon>Bacillati</taxon>
        <taxon>Bacillota</taxon>
        <taxon>Bacilli</taxon>
        <taxon>Bacillales</taxon>
        <taxon>Paenibacillaceae</taxon>
        <taxon>Cohnella</taxon>
    </lineage>
</organism>
<name>A0ABR5A1T3_9BACL</name>
<dbReference type="Proteomes" id="UP000054526">
    <property type="component" value="Unassembled WGS sequence"/>
</dbReference>
<dbReference type="InterPro" id="IPR016181">
    <property type="entry name" value="Acyl_CoA_acyltransferase"/>
</dbReference>
<evidence type="ECO:0000259" key="1">
    <source>
        <dbReference type="PROSITE" id="PS51186"/>
    </source>
</evidence>
<dbReference type="PROSITE" id="PS51186">
    <property type="entry name" value="GNAT"/>
    <property type="match status" value="1"/>
</dbReference>